<name>A0ABR2GG67_9ROSI</name>
<reference evidence="2 3" key="1">
    <citation type="journal article" date="2024" name="G3 (Bethesda)">
        <title>Genome assembly of Hibiscus sabdariffa L. provides insights into metabolisms of medicinal natural products.</title>
        <authorList>
            <person name="Kim T."/>
        </authorList>
    </citation>
    <scope>NUCLEOTIDE SEQUENCE [LARGE SCALE GENOMIC DNA]</scope>
    <source>
        <strain evidence="2">TK-2024</strain>
        <tissue evidence="2">Old leaves</tissue>
    </source>
</reference>
<evidence type="ECO:0000256" key="1">
    <source>
        <dbReference type="SAM" id="Phobius"/>
    </source>
</evidence>
<dbReference type="Proteomes" id="UP001472677">
    <property type="component" value="Unassembled WGS sequence"/>
</dbReference>
<gene>
    <name evidence="2" type="ORF">V6N12_051735</name>
</gene>
<evidence type="ECO:0000313" key="3">
    <source>
        <dbReference type="Proteomes" id="UP001472677"/>
    </source>
</evidence>
<protein>
    <submittedName>
        <fullName evidence="2">Uncharacterized protein</fullName>
    </submittedName>
</protein>
<feature type="transmembrane region" description="Helical" evidence="1">
    <location>
        <begin position="318"/>
        <end position="335"/>
    </location>
</feature>
<feature type="transmembrane region" description="Helical" evidence="1">
    <location>
        <begin position="286"/>
        <end position="312"/>
    </location>
</feature>
<keyword evidence="1" id="KW-0812">Transmembrane</keyword>
<accession>A0ABR2GG67</accession>
<keyword evidence="1" id="KW-1133">Transmembrane helix</keyword>
<organism evidence="2 3">
    <name type="scientific">Hibiscus sabdariffa</name>
    <name type="common">roselle</name>
    <dbReference type="NCBI Taxonomy" id="183260"/>
    <lineage>
        <taxon>Eukaryota</taxon>
        <taxon>Viridiplantae</taxon>
        <taxon>Streptophyta</taxon>
        <taxon>Embryophyta</taxon>
        <taxon>Tracheophyta</taxon>
        <taxon>Spermatophyta</taxon>
        <taxon>Magnoliopsida</taxon>
        <taxon>eudicotyledons</taxon>
        <taxon>Gunneridae</taxon>
        <taxon>Pentapetalae</taxon>
        <taxon>rosids</taxon>
        <taxon>malvids</taxon>
        <taxon>Malvales</taxon>
        <taxon>Malvaceae</taxon>
        <taxon>Malvoideae</taxon>
        <taxon>Hibiscus</taxon>
    </lineage>
</organism>
<comment type="caution">
    <text evidence="2">The sequence shown here is derived from an EMBL/GenBank/DDBJ whole genome shotgun (WGS) entry which is preliminary data.</text>
</comment>
<evidence type="ECO:0000313" key="2">
    <source>
        <dbReference type="EMBL" id="KAK8601912.1"/>
    </source>
</evidence>
<keyword evidence="3" id="KW-1185">Reference proteome</keyword>
<keyword evidence="1" id="KW-0472">Membrane</keyword>
<sequence length="336" mass="38687">MGHPAKECGYKDEKQRTKSYYGTWLRALSSKKSTVTPVMHRRLPAARESEDSFNDTRRRVNNIAIEERQVVVPAITFEESRMVQVLPLFRPTQSPSLEVNQAFHHFSPLPSEKLGGNECWDYQTSGLLETRFWRKLLRLWNPTGVGLIENEDVVNFVFSPDSNEGPSKIISRVEKRFKGKGNGFRRLSGIKQATRAKYVKEIVPKFNDETDLLEFGRYPYGGMRWQYSITRWLGKEPLVTLPFFLPLVFNQGDHSPTPELSKRYSNGCRWEVLAKESLEPCAFPDVAVVLFVYGYLSRFIFVCNLCCFYWFIQFVYGPVPGLLSCGVSFLHVVLVV</sequence>
<proteinExistence type="predicted"/>
<dbReference type="EMBL" id="JBBPBM010000001">
    <property type="protein sequence ID" value="KAK8601912.1"/>
    <property type="molecule type" value="Genomic_DNA"/>
</dbReference>